<dbReference type="Proteomes" id="UP000246085">
    <property type="component" value="Chromosome BRAD3257"/>
</dbReference>
<dbReference type="KEGG" id="bvz:BRAD3257_5310"/>
<accession>A0A2U3Q4A8</accession>
<dbReference type="EMBL" id="JAGIKT010000119">
    <property type="protein sequence ID" value="MBP0116159.1"/>
    <property type="molecule type" value="Genomic_DNA"/>
</dbReference>
<name>A0A2U3Q4A8_9BRAD</name>
<keyword evidence="1" id="KW-0812">Transmembrane</keyword>
<feature type="transmembrane region" description="Helical" evidence="1">
    <location>
        <begin position="20"/>
        <end position="37"/>
    </location>
</feature>
<reference evidence="3 4" key="1">
    <citation type="submission" date="2018-03" db="EMBL/GenBank/DDBJ databases">
        <authorList>
            <person name="Gully D."/>
        </authorList>
    </citation>
    <scope>NUCLEOTIDE SEQUENCE [LARGE SCALE GENOMIC DNA]</scope>
    <source>
        <strain evidence="3">ORS3257</strain>
    </source>
</reference>
<gene>
    <name evidence="3" type="ORF">BRAD3257_5310</name>
    <name evidence="2" type="ORF">JWS04_34910</name>
</gene>
<proteinExistence type="predicted"/>
<organism evidence="3 4">
    <name type="scientific">Bradyrhizobium vignae</name>
    <dbReference type="NCBI Taxonomy" id="1549949"/>
    <lineage>
        <taxon>Bacteria</taxon>
        <taxon>Pseudomonadati</taxon>
        <taxon>Pseudomonadota</taxon>
        <taxon>Alphaproteobacteria</taxon>
        <taxon>Hyphomicrobiales</taxon>
        <taxon>Nitrobacteraceae</taxon>
        <taxon>Bradyrhizobium</taxon>
    </lineage>
</organism>
<evidence type="ECO:0000313" key="3">
    <source>
        <dbReference type="EMBL" id="SPP96261.1"/>
    </source>
</evidence>
<dbReference type="Proteomes" id="UP000669317">
    <property type="component" value="Unassembled WGS sequence"/>
</dbReference>
<evidence type="ECO:0000313" key="5">
    <source>
        <dbReference type="Proteomes" id="UP000669317"/>
    </source>
</evidence>
<reference evidence="2 5" key="2">
    <citation type="submission" date="2021-03" db="EMBL/GenBank/DDBJ databases">
        <title>Genome Sequence of Bradyrhizobium vignae strain ISRA400.</title>
        <authorList>
            <person name="Tisa L.S."/>
            <person name="Svistoonoff S."/>
            <person name="Hocher V."/>
            <person name="Fall S."/>
            <person name="Zaiya A."/>
            <person name="Naing D."/>
            <person name="Niang N."/>
            <person name="Diouf A."/>
            <person name="Dasylva M.C."/>
            <person name="Toure O."/>
            <person name="Gueye M."/>
            <person name="Gully D."/>
            <person name="Tisseyre P."/>
            <person name="Simpson S."/>
            <person name="Morris K."/>
            <person name="Thomas W.K."/>
        </authorList>
    </citation>
    <scope>NUCLEOTIDE SEQUENCE [LARGE SCALE GENOMIC DNA]</scope>
    <source>
        <strain evidence="2 5">ISRA400</strain>
    </source>
</reference>
<evidence type="ECO:0000313" key="4">
    <source>
        <dbReference type="Proteomes" id="UP000246085"/>
    </source>
</evidence>
<evidence type="ECO:0000256" key="1">
    <source>
        <dbReference type="SAM" id="Phobius"/>
    </source>
</evidence>
<keyword evidence="1" id="KW-0472">Membrane</keyword>
<keyword evidence="5" id="KW-1185">Reference proteome</keyword>
<evidence type="ECO:0000313" key="2">
    <source>
        <dbReference type="EMBL" id="MBP0116159.1"/>
    </source>
</evidence>
<sequence>MSGSAVEKSGMSRWLLRGPWEAGAMTLIGGGIVMLVQPWSIDLYSYSFATILAGTVGYVIVSHFPK</sequence>
<feature type="transmembrane region" description="Helical" evidence="1">
    <location>
        <begin position="43"/>
        <end position="61"/>
    </location>
</feature>
<dbReference type="AlphaFoldDB" id="A0A2U3Q4A8"/>
<protein>
    <submittedName>
        <fullName evidence="3">Uncharacterized protein</fullName>
    </submittedName>
</protein>
<dbReference type="EMBL" id="LS398110">
    <property type="protein sequence ID" value="SPP96261.1"/>
    <property type="molecule type" value="Genomic_DNA"/>
</dbReference>
<keyword evidence="1" id="KW-1133">Transmembrane helix</keyword>